<dbReference type="InterPro" id="IPR006463">
    <property type="entry name" value="MiaB_methiolase"/>
</dbReference>
<evidence type="ECO:0000313" key="16">
    <source>
        <dbReference type="Proteomes" id="UP000266482"/>
    </source>
</evidence>
<accession>A0A3A1UT83</accession>
<dbReference type="GO" id="GO:0046872">
    <property type="term" value="F:metal ion binding"/>
    <property type="evidence" value="ECO:0007669"/>
    <property type="project" value="UniProtKB-KW"/>
</dbReference>
<dbReference type="Proteomes" id="UP000266482">
    <property type="component" value="Unassembled WGS sequence"/>
</dbReference>
<evidence type="ECO:0000256" key="9">
    <source>
        <dbReference type="ARBA" id="ARBA00023014"/>
    </source>
</evidence>
<dbReference type="PANTHER" id="PTHR43020:SF2">
    <property type="entry name" value="MITOCHONDRIAL TRNA METHYLTHIOTRANSFERASE CDK5RAP1"/>
    <property type="match status" value="1"/>
</dbReference>
<keyword evidence="8 11" id="KW-0408">Iron</keyword>
<dbReference type="AlphaFoldDB" id="A0A3A1UT83"/>
<keyword evidence="6 11" id="KW-0819">tRNA processing</keyword>
<comment type="function">
    <text evidence="1 11">Catalyzes the methylthiolation of N6-(dimethylallyl)adenosine (i(6)A), leading to the formation of 2-methylthio-N6-(dimethylallyl)adenosine (ms(2)i(6)A) at position 37 in tRNAs that read codons beginning with uridine.</text>
</comment>
<comment type="subcellular location">
    <subcellularLocation>
        <location evidence="11">Cytoplasm</location>
    </subcellularLocation>
</comment>
<dbReference type="Gene3D" id="3.40.50.12160">
    <property type="entry name" value="Methylthiotransferase, N-terminal domain"/>
    <property type="match status" value="1"/>
</dbReference>
<evidence type="ECO:0000259" key="14">
    <source>
        <dbReference type="PROSITE" id="PS51918"/>
    </source>
</evidence>
<dbReference type="SUPFAM" id="SSF102114">
    <property type="entry name" value="Radical SAM enzymes"/>
    <property type="match status" value="1"/>
</dbReference>
<feature type="binding site" evidence="11">
    <location>
        <position position="244"/>
    </location>
    <ligand>
        <name>[4Fe-4S] cluster</name>
        <dbReference type="ChEBI" id="CHEBI:49883"/>
        <label>2</label>
        <note>4Fe-4S-S-AdoMet</note>
    </ligand>
</feature>
<feature type="binding site" evidence="11">
    <location>
        <position position="165"/>
    </location>
    <ligand>
        <name>[4Fe-4S] cluster</name>
        <dbReference type="ChEBI" id="CHEBI:49883"/>
        <label>1</label>
    </ligand>
</feature>
<feature type="binding site" evidence="11">
    <location>
        <position position="240"/>
    </location>
    <ligand>
        <name>[4Fe-4S] cluster</name>
        <dbReference type="ChEBI" id="CHEBI:49883"/>
        <label>2</label>
        <note>4Fe-4S-S-AdoMet</note>
    </ligand>
</feature>
<protein>
    <recommendedName>
        <fullName evidence="10 11">tRNA-2-methylthio-N(6)-dimethylallyladenosine synthase</fullName>
        <ecNumber evidence="10 11">2.8.4.3</ecNumber>
    </recommendedName>
    <alternativeName>
        <fullName evidence="11">(Dimethylallyl)adenosine tRNA methylthiotransferase MiaB</fullName>
    </alternativeName>
    <alternativeName>
        <fullName evidence="11">tRNA-i(6)A37 methylthiotransferase</fullName>
    </alternativeName>
</protein>
<dbReference type="GO" id="GO:0005829">
    <property type="term" value="C:cytosol"/>
    <property type="evidence" value="ECO:0007669"/>
    <property type="project" value="TreeGrafter"/>
</dbReference>
<comment type="cofactor">
    <cofactor evidence="11">
        <name>[4Fe-4S] cluster</name>
        <dbReference type="ChEBI" id="CHEBI:49883"/>
    </cofactor>
    <text evidence="11">Binds 2 [4Fe-4S] clusters. One cluster is coordinated with 3 cysteines and an exchangeable S-adenosyl-L-methionine.</text>
</comment>
<dbReference type="GO" id="GO:0051539">
    <property type="term" value="F:4 iron, 4 sulfur cluster binding"/>
    <property type="evidence" value="ECO:0007669"/>
    <property type="project" value="UniProtKB-UniRule"/>
</dbReference>
<evidence type="ECO:0000256" key="5">
    <source>
        <dbReference type="ARBA" id="ARBA00022691"/>
    </source>
</evidence>
<dbReference type="InterPro" id="IPR013848">
    <property type="entry name" value="Methylthiotransferase_N"/>
</dbReference>
<evidence type="ECO:0000256" key="11">
    <source>
        <dbReference type="HAMAP-Rule" id="MF_01864"/>
    </source>
</evidence>
<evidence type="ECO:0000256" key="2">
    <source>
        <dbReference type="ARBA" id="ARBA00022485"/>
    </source>
</evidence>
<dbReference type="FunFam" id="3.40.50.12160:FF:000006">
    <property type="entry name" value="tRNA-2-methylthio-N(6)-dimethylallyladenosine synthase"/>
    <property type="match status" value="1"/>
</dbReference>
<dbReference type="InterPro" id="IPR005839">
    <property type="entry name" value="Methylthiotransferase"/>
</dbReference>
<dbReference type="InterPro" id="IPR007197">
    <property type="entry name" value="rSAM"/>
</dbReference>
<dbReference type="SFLD" id="SFLDS00029">
    <property type="entry name" value="Radical_SAM"/>
    <property type="match status" value="1"/>
</dbReference>
<evidence type="ECO:0000256" key="3">
    <source>
        <dbReference type="ARBA" id="ARBA00022490"/>
    </source>
</evidence>
<evidence type="ECO:0000256" key="6">
    <source>
        <dbReference type="ARBA" id="ARBA00022694"/>
    </source>
</evidence>
<dbReference type="InterPro" id="IPR058240">
    <property type="entry name" value="rSAM_sf"/>
</dbReference>
<keyword evidence="3 11" id="KW-0963">Cytoplasm</keyword>
<proteinExistence type="inferred from homology"/>
<evidence type="ECO:0000256" key="10">
    <source>
        <dbReference type="ARBA" id="ARBA00033765"/>
    </source>
</evidence>
<evidence type="ECO:0000313" key="15">
    <source>
        <dbReference type="EMBL" id="RIX51749.1"/>
    </source>
</evidence>
<feature type="domain" description="MTTase N-terminal" evidence="13">
    <location>
        <begin position="86"/>
        <end position="204"/>
    </location>
</feature>
<evidence type="ECO:0000256" key="7">
    <source>
        <dbReference type="ARBA" id="ARBA00022723"/>
    </source>
</evidence>
<dbReference type="InterPro" id="IPR038135">
    <property type="entry name" value="Methylthiotransferase_N_sf"/>
</dbReference>
<dbReference type="PROSITE" id="PS51449">
    <property type="entry name" value="MTTASE_N"/>
    <property type="match status" value="1"/>
</dbReference>
<feature type="domain" description="Radical SAM core" evidence="14">
    <location>
        <begin position="226"/>
        <end position="456"/>
    </location>
</feature>
<dbReference type="SFLD" id="SFLDG01061">
    <property type="entry name" value="methylthiotransferase"/>
    <property type="match status" value="1"/>
</dbReference>
<dbReference type="PROSITE" id="PS01278">
    <property type="entry name" value="MTTASE_RADICAL"/>
    <property type="match status" value="1"/>
</dbReference>
<evidence type="ECO:0000256" key="4">
    <source>
        <dbReference type="ARBA" id="ARBA00022679"/>
    </source>
</evidence>
<dbReference type="Pfam" id="PF01938">
    <property type="entry name" value="TRAM"/>
    <property type="match status" value="1"/>
</dbReference>
<comment type="subunit">
    <text evidence="11">Monomer.</text>
</comment>
<dbReference type="PROSITE" id="PS50926">
    <property type="entry name" value="TRAM"/>
    <property type="match status" value="1"/>
</dbReference>
<evidence type="ECO:0000259" key="13">
    <source>
        <dbReference type="PROSITE" id="PS51449"/>
    </source>
</evidence>
<dbReference type="OrthoDB" id="9805215at2"/>
<dbReference type="InterPro" id="IPR002792">
    <property type="entry name" value="TRAM_dom"/>
</dbReference>
<dbReference type="PANTHER" id="PTHR43020">
    <property type="entry name" value="CDK5 REGULATORY SUBUNIT-ASSOCIATED PROTEIN 1"/>
    <property type="match status" value="1"/>
</dbReference>
<dbReference type="GO" id="GO:0035597">
    <property type="term" value="F:tRNA-2-methylthio-N(6)-dimethylallyladenosine(37) synthase activity"/>
    <property type="evidence" value="ECO:0007669"/>
    <property type="project" value="UniProtKB-EC"/>
</dbReference>
<dbReference type="PROSITE" id="PS51918">
    <property type="entry name" value="RADICAL_SAM"/>
    <property type="match status" value="1"/>
</dbReference>
<keyword evidence="4 11" id="KW-0808">Transferase</keyword>
<feature type="binding site" evidence="11">
    <location>
        <position position="131"/>
    </location>
    <ligand>
        <name>[4Fe-4S] cluster</name>
        <dbReference type="ChEBI" id="CHEBI:49883"/>
        <label>1</label>
    </ligand>
</feature>
<evidence type="ECO:0000256" key="8">
    <source>
        <dbReference type="ARBA" id="ARBA00023004"/>
    </source>
</evidence>
<keyword evidence="16" id="KW-1185">Reference proteome</keyword>
<dbReference type="SMART" id="SM00729">
    <property type="entry name" value="Elp3"/>
    <property type="match status" value="1"/>
</dbReference>
<gene>
    <name evidence="11 15" type="primary">miaB</name>
    <name evidence="15" type="ORF">D3P08_15125</name>
</gene>
<dbReference type="InterPro" id="IPR006638">
    <property type="entry name" value="Elp3/MiaA/NifB-like_rSAM"/>
</dbReference>
<dbReference type="SFLD" id="SFLDF00273">
    <property type="entry name" value="(dimethylallyl)adenosine_tRNA"/>
    <property type="match status" value="1"/>
</dbReference>
<dbReference type="SFLD" id="SFLDG01082">
    <property type="entry name" value="B12-binding_domain_containing"/>
    <property type="match status" value="1"/>
</dbReference>
<comment type="caution">
    <text evidence="15">The sequence shown here is derived from an EMBL/GenBank/DDBJ whole genome shotgun (WGS) entry which is preliminary data.</text>
</comment>
<feature type="binding site" evidence="11">
    <location>
        <position position="95"/>
    </location>
    <ligand>
        <name>[4Fe-4S] cluster</name>
        <dbReference type="ChEBI" id="CHEBI:49883"/>
        <label>1</label>
    </ligand>
</feature>
<evidence type="ECO:0000256" key="1">
    <source>
        <dbReference type="ARBA" id="ARBA00003234"/>
    </source>
</evidence>
<keyword evidence="9 11" id="KW-0411">Iron-sulfur</keyword>
<dbReference type="NCBIfam" id="TIGR01574">
    <property type="entry name" value="miaB-methiolase"/>
    <property type="match status" value="1"/>
</dbReference>
<evidence type="ECO:0000259" key="12">
    <source>
        <dbReference type="PROSITE" id="PS50926"/>
    </source>
</evidence>
<reference evidence="15 16" key="1">
    <citation type="submission" date="2018-09" db="EMBL/GenBank/DDBJ databases">
        <title>Paenibacillus aracenensis nov. sp. isolated from a cave in southern Spain.</title>
        <authorList>
            <person name="Jurado V."/>
            <person name="Gutierrez-Patricio S."/>
            <person name="Gonzalez-Pimentel J.L."/>
            <person name="Miller A.Z."/>
            <person name="Laiz L."/>
            <person name="Saiz-Jimenez C."/>
        </authorList>
    </citation>
    <scope>NUCLEOTIDE SEQUENCE [LARGE SCALE GENOMIC DNA]</scope>
    <source>
        <strain evidence="15 16">DSM 22867</strain>
    </source>
</reference>
<dbReference type="EC" id="2.8.4.3" evidence="10 11"/>
<dbReference type="HAMAP" id="MF_01864">
    <property type="entry name" value="tRNA_metthiotr_MiaB"/>
    <property type="match status" value="1"/>
</dbReference>
<dbReference type="FunFam" id="3.80.30.20:FF:000001">
    <property type="entry name" value="tRNA-2-methylthio-N(6)-dimethylallyladenosine synthase 2"/>
    <property type="match status" value="1"/>
</dbReference>
<dbReference type="CDD" id="cd01335">
    <property type="entry name" value="Radical_SAM"/>
    <property type="match status" value="1"/>
</dbReference>
<dbReference type="Pfam" id="PF00919">
    <property type="entry name" value="UPF0004"/>
    <property type="match status" value="1"/>
</dbReference>
<sequence length="530" mass="60753">MNKETPDAASQKAGKSEKDYSKYFDFSDAKILKEEDGVTTLRIKGRNIQLSSAPSYKDEKKRGKEEIQVHYDFTIPEELRTMGIGKRYLIQTYGCQMNEHDTEVMKGMFEEMGYTATENRKEADVILLNTCAIRENAEDKVFGELGHLKVLKTEKPDLLLGVCGCMSQEESVVGRIMQKHAFVDMIFGTHNIHRLPQLLQNAYFSKEMVVEVWSKEGDIIENMPKKREGMRAWVNIMYGCDKFCTYCIVPYTRGKERSRRPEDVIAEVRELARQGYKEVTLLGQNVNAYGKDFEDIEYRFGDLMNDMSKIDIPRIRFTTSHPRDFDDHLIEVLSKRGNLVEHIHLPVQSGSTEVLKRMSRKYTRETFLDLVARIKKAIPDVVLTSDIIVGFPGETDEQFEETLTLVKEVGFHSAFTFIYSPREGTPAAGMEDNVPMETKKRRLQRLNNLLAEIGREKNDEMLGQVVEVLIEGESKNNANVLSGRTRTNKLVHMQGPKEWIGQFIQARVTETQTWYIKAEPVQAALDEAVS</sequence>
<comment type="catalytic activity">
    <reaction evidence="11">
        <text>N(6)-dimethylallyladenosine(37) in tRNA + (sulfur carrier)-SH + AH2 + 2 S-adenosyl-L-methionine = 2-methylsulfanyl-N(6)-dimethylallyladenosine(37) in tRNA + (sulfur carrier)-H + 5'-deoxyadenosine + L-methionine + A + S-adenosyl-L-homocysteine + 2 H(+)</text>
        <dbReference type="Rhea" id="RHEA:37067"/>
        <dbReference type="Rhea" id="RHEA-COMP:10375"/>
        <dbReference type="Rhea" id="RHEA-COMP:10376"/>
        <dbReference type="Rhea" id="RHEA-COMP:14737"/>
        <dbReference type="Rhea" id="RHEA-COMP:14739"/>
        <dbReference type="ChEBI" id="CHEBI:13193"/>
        <dbReference type="ChEBI" id="CHEBI:15378"/>
        <dbReference type="ChEBI" id="CHEBI:17319"/>
        <dbReference type="ChEBI" id="CHEBI:17499"/>
        <dbReference type="ChEBI" id="CHEBI:29917"/>
        <dbReference type="ChEBI" id="CHEBI:57844"/>
        <dbReference type="ChEBI" id="CHEBI:57856"/>
        <dbReference type="ChEBI" id="CHEBI:59789"/>
        <dbReference type="ChEBI" id="CHEBI:64428"/>
        <dbReference type="ChEBI" id="CHEBI:74415"/>
        <dbReference type="ChEBI" id="CHEBI:74417"/>
        <dbReference type="EC" id="2.8.4.3"/>
    </reaction>
</comment>
<dbReference type="InterPro" id="IPR023404">
    <property type="entry name" value="rSAM_horseshoe"/>
</dbReference>
<dbReference type="Pfam" id="PF04055">
    <property type="entry name" value="Radical_SAM"/>
    <property type="match status" value="1"/>
</dbReference>
<keyword evidence="5 11" id="KW-0949">S-adenosyl-L-methionine</keyword>
<keyword evidence="2 11" id="KW-0004">4Fe-4S</keyword>
<dbReference type="InterPro" id="IPR020612">
    <property type="entry name" value="Methylthiotransferase_CS"/>
</dbReference>
<dbReference type="RefSeq" id="WP_119600533.1">
    <property type="nucleotide sequence ID" value="NZ_QXQA01000009.1"/>
</dbReference>
<dbReference type="Gene3D" id="3.80.30.20">
    <property type="entry name" value="tm_1862 like domain"/>
    <property type="match status" value="1"/>
</dbReference>
<dbReference type="NCBIfam" id="TIGR00089">
    <property type="entry name" value="MiaB/RimO family radical SAM methylthiotransferase"/>
    <property type="match status" value="1"/>
</dbReference>
<organism evidence="15 16">
    <name type="scientific">Paenibacillus nanensis</name>
    <dbReference type="NCBI Taxonomy" id="393251"/>
    <lineage>
        <taxon>Bacteria</taxon>
        <taxon>Bacillati</taxon>
        <taxon>Bacillota</taxon>
        <taxon>Bacilli</taxon>
        <taxon>Bacillales</taxon>
        <taxon>Paenibacillaceae</taxon>
        <taxon>Paenibacillus</taxon>
    </lineage>
</organism>
<name>A0A3A1UT83_9BACL</name>
<comment type="similarity">
    <text evidence="11">Belongs to the methylthiotransferase family. MiaB subfamily.</text>
</comment>
<dbReference type="EMBL" id="QXQA01000009">
    <property type="protein sequence ID" value="RIX51749.1"/>
    <property type="molecule type" value="Genomic_DNA"/>
</dbReference>
<feature type="binding site" evidence="11">
    <location>
        <position position="247"/>
    </location>
    <ligand>
        <name>[4Fe-4S] cluster</name>
        <dbReference type="ChEBI" id="CHEBI:49883"/>
        <label>2</label>
        <note>4Fe-4S-S-AdoMet</note>
    </ligand>
</feature>
<feature type="domain" description="TRAM" evidence="12">
    <location>
        <begin position="459"/>
        <end position="522"/>
    </location>
</feature>
<keyword evidence="7 11" id="KW-0479">Metal-binding</keyword>